<evidence type="ECO:0000313" key="1">
    <source>
        <dbReference type="EMBL" id="CUT17028.1"/>
    </source>
</evidence>
<keyword evidence="2" id="KW-1185">Reference proteome</keyword>
<proteinExistence type="predicted"/>
<dbReference type="STRING" id="1561003.Ark11_0169"/>
<dbReference type="AlphaFoldDB" id="A0A0S4M6K9"/>
<gene>
    <name evidence="1" type="ORF">Ark11_0169</name>
</gene>
<protein>
    <recommendedName>
        <fullName evidence="3">STAS domain-containing protein</fullName>
    </recommendedName>
</protein>
<evidence type="ECO:0000313" key="2">
    <source>
        <dbReference type="Proteomes" id="UP000198651"/>
    </source>
</evidence>
<name>A0A0S4M6K9_9BURK</name>
<sequence>MWYLREDCLFLEGQWTMQLVAHELSVITERVSSLEFSCVDGGGLLVWDSLVLLFLLSCRRQRDVEFCNFSDELLSLSDLYGVRALLFDKASTHHKNVTV</sequence>
<reference evidence="2" key="1">
    <citation type="submission" date="2015-11" db="EMBL/GenBank/DDBJ databases">
        <authorList>
            <person name="Seth-Smith H.M.B."/>
        </authorList>
    </citation>
    <scope>NUCLEOTIDE SEQUENCE [LARGE SCALE GENOMIC DNA]</scope>
    <source>
        <strain evidence="2">2013Ark11</strain>
    </source>
</reference>
<organism evidence="1 2">
    <name type="scientific">Candidatus Ichthyocystis hellenicum</name>
    <dbReference type="NCBI Taxonomy" id="1561003"/>
    <lineage>
        <taxon>Bacteria</taxon>
        <taxon>Pseudomonadati</taxon>
        <taxon>Pseudomonadota</taxon>
        <taxon>Betaproteobacteria</taxon>
        <taxon>Burkholderiales</taxon>
        <taxon>Candidatus Ichthyocystis</taxon>
    </lineage>
</organism>
<evidence type="ECO:0008006" key="3">
    <source>
        <dbReference type="Google" id="ProtNLM"/>
    </source>
</evidence>
<dbReference type="Proteomes" id="UP000198651">
    <property type="component" value="Chromosome I"/>
</dbReference>
<dbReference type="EMBL" id="LN906597">
    <property type="protein sequence ID" value="CUT17028.1"/>
    <property type="molecule type" value="Genomic_DNA"/>
</dbReference>
<accession>A0A0S4M6K9</accession>